<name>A0A1D6KYX8_MAIZE</name>
<reference evidence="1" key="1">
    <citation type="submission" date="2015-12" db="EMBL/GenBank/DDBJ databases">
        <title>Update maize B73 reference genome by single molecule sequencing technologies.</title>
        <authorList>
            <consortium name="Maize Genome Sequencing Project"/>
            <person name="Ware D."/>
        </authorList>
    </citation>
    <scope>NUCLEOTIDE SEQUENCE [LARGE SCALE GENOMIC DNA]</scope>
    <source>
        <tissue evidence="1">Seedling</tissue>
    </source>
</reference>
<dbReference type="AlphaFoldDB" id="A0A1D6KYX8"/>
<dbReference type="IntAct" id="A0A1D6KYX8">
    <property type="interactions" value="4"/>
</dbReference>
<dbReference type="InParanoid" id="A0A1D6KYX8"/>
<dbReference type="EMBL" id="CM007647">
    <property type="protein sequence ID" value="ONM07590.1"/>
    <property type="molecule type" value="Genomic_DNA"/>
</dbReference>
<dbReference type="EMBL" id="CM007647">
    <property type="protein sequence ID" value="ONM07589.1"/>
    <property type="molecule type" value="Genomic_DNA"/>
</dbReference>
<organism evidence="1">
    <name type="scientific">Zea mays</name>
    <name type="common">Maize</name>
    <dbReference type="NCBI Taxonomy" id="4577"/>
    <lineage>
        <taxon>Eukaryota</taxon>
        <taxon>Viridiplantae</taxon>
        <taxon>Streptophyta</taxon>
        <taxon>Embryophyta</taxon>
        <taxon>Tracheophyta</taxon>
        <taxon>Spermatophyta</taxon>
        <taxon>Magnoliopsida</taxon>
        <taxon>Liliopsida</taxon>
        <taxon>Poales</taxon>
        <taxon>Poaceae</taxon>
        <taxon>PACMAD clade</taxon>
        <taxon>Panicoideae</taxon>
        <taxon>Andropogonodae</taxon>
        <taxon>Andropogoneae</taxon>
        <taxon>Tripsacinae</taxon>
        <taxon>Zea</taxon>
    </lineage>
</organism>
<gene>
    <name evidence="1" type="ORF">ZEAMMB73_Zm00001d033423</name>
</gene>
<evidence type="ECO:0000313" key="1">
    <source>
        <dbReference type="EMBL" id="ONM07590.1"/>
    </source>
</evidence>
<accession>A0A1D6KYX8</accession>
<sequence>MMPSEGSWAHRLQQGGLDYHGCQCDPRRRSILLFGASFPDALPARLGCVCNFV</sequence>
<protein>
    <submittedName>
        <fullName evidence="1">Glucan endo-13-beta-glucosidase7</fullName>
    </submittedName>
</protein>
<proteinExistence type="predicted"/>